<evidence type="ECO:0000313" key="1">
    <source>
        <dbReference type="EMBL" id="MFD1002034.1"/>
    </source>
</evidence>
<keyword evidence="2" id="KW-1185">Reference proteome</keyword>
<dbReference type="EMBL" id="JBHTKA010000008">
    <property type="protein sequence ID" value="MFD1002034.1"/>
    <property type="molecule type" value="Genomic_DNA"/>
</dbReference>
<name>A0ABW3K722_9BACT</name>
<accession>A0ABW3K722</accession>
<gene>
    <name evidence="1" type="ORF">ACFQ21_22100</name>
</gene>
<proteinExistence type="predicted"/>
<reference evidence="2" key="1">
    <citation type="journal article" date="2019" name="Int. J. Syst. Evol. Microbiol.">
        <title>The Global Catalogue of Microorganisms (GCM) 10K type strain sequencing project: providing services to taxonomists for standard genome sequencing and annotation.</title>
        <authorList>
            <consortium name="The Broad Institute Genomics Platform"/>
            <consortium name="The Broad Institute Genome Sequencing Center for Infectious Disease"/>
            <person name="Wu L."/>
            <person name="Ma J."/>
        </authorList>
    </citation>
    <scope>NUCLEOTIDE SEQUENCE [LARGE SCALE GENOMIC DNA]</scope>
    <source>
        <strain evidence="2">CCUG 58938</strain>
    </source>
</reference>
<dbReference type="Proteomes" id="UP001597112">
    <property type="component" value="Unassembled WGS sequence"/>
</dbReference>
<sequence>MTKEFYRADFVSVFYHEDTHALWVKYFQKVPSDKHVIPVIDAMLNGFKQSNTQKFMADIRKMGVLGTDSQSLIVNKLIPGMVSHLNGKRLYHAQLIDPGEIMAKITANNVKHKSDNEKIEIVQFVNERDAIAYMKSI</sequence>
<organism evidence="1 2">
    <name type="scientific">Ohtaekwangia kribbensis</name>
    <dbReference type="NCBI Taxonomy" id="688913"/>
    <lineage>
        <taxon>Bacteria</taxon>
        <taxon>Pseudomonadati</taxon>
        <taxon>Bacteroidota</taxon>
        <taxon>Cytophagia</taxon>
        <taxon>Cytophagales</taxon>
        <taxon>Fulvivirgaceae</taxon>
        <taxon>Ohtaekwangia</taxon>
    </lineage>
</organism>
<protein>
    <submittedName>
        <fullName evidence="1">Uncharacterized protein</fullName>
    </submittedName>
</protein>
<comment type="caution">
    <text evidence="1">The sequence shown here is derived from an EMBL/GenBank/DDBJ whole genome shotgun (WGS) entry which is preliminary data.</text>
</comment>
<dbReference type="RefSeq" id="WP_377582752.1">
    <property type="nucleotide sequence ID" value="NZ_JBHTKA010000008.1"/>
</dbReference>
<evidence type="ECO:0000313" key="2">
    <source>
        <dbReference type="Proteomes" id="UP001597112"/>
    </source>
</evidence>